<reference evidence="1" key="1">
    <citation type="submission" date="2022-07" db="EMBL/GenBank/DDBJ databases">
        <title>Taxonomy of Aspergillus series Nigri: significant species reduction supported by multi-species coalescent approaches.</title>
        <authorList>
            <person name="Bian C."/>
            <person name="Kusuya Y."/>
            <person name="Sklenar F."/>
            <person name="D'hooge E."/>
            <person name="Yaguchi T."/>
            <person name="Takahashi H."/>
            <person name="Hubka V."/>
        </authorList>
    </citation>
    <scope>NUCLEOTIDE SEQUENCE</scope>
    <source>
        <strain evidence="1">IFM 63604</strain>
    </source>
</reference>
<comment type="caution">
    <text evidence="1">The sequence shown here is derived from an EMBL/GenBank/DDBJ whole genome shotgun (WGS) entry which is preliminary data.</text>
</comment>
<dbReference type="AlphaFoldDB" id="A0A9W5ZTX5"/>
<protein>
    <submittedName>
        <fullName evidence="1">Uncharacterized protein</fullName>
    </submittedName>
</protein>
<sequence>MVACHYASLYGPKGWKVNASDPGHCATNLNGLRGSGSPECGALQTVRLASLDKDGPNVGQSAEGDDFEVCQEQILGERGIEVKVRLIY</sequence>
<accession>A0A9W5ZTX5</accession>
<dbReference type="Proteomes" id="UP001144191">
    <property type="component" value="Unassembled WGS sequence"/>
</dbReference>
<proteinExistence type="predicted"/>
<evidence type="ECO:0000313" key="2">
    <source>
        <dbReference type="Proteomes" id="UP001144191"/>
    </source>
</evidence>
<evidence type="ECO:0000313" key="1">
    <source>
        <dbReference type="EMBL" id="GLA46860.1"/>
    </source>
</evidence>
<dbReference type="EMBL" id="BRPB01000009">
    <property type="protein sequence ID" value="GLA46860.1"/>
    <property type="molecule type" value="Genomic_DNA"/>
</dbReference>
<dbReference type="Gene3D" id="3.40.50.720">
    <property type="entry name" value="NAD(P)-binding Rossmann-like Domain"/>
    <property type="match status" value="1"/>
</dbReference>
<name>A0A9W5ZTX5_ASPNG</name>
<organism evidence="1 2">
    <name type="scientific">Aspergillus niger</name>
    <dbReference type="NCBI Taxonomy" id="5061"/>
    <lineage>
        <taxon>Eukaryota</taxon>
        <taxon>Fungi</taxon>
        <taxon>Dikarya</taxon>
        <taxon>Ascomycota</taxon>
        <taxon>Pezizomycotina</taxon>
        <taxon>Eurotiomycetes</taxon>
        <taxon>Eurotiomycetidae</taxon>
        <taxon>Eurotiales</taxon>
        <taxon>Aspergillaceae</taxon>
        <taxon>Aspergillus</taxon>
        <taxon>Aspergillus subgen. Circumdati</taxon>
    </lineage>
</organism>
<gene>
    <name evidence="1" type="ORF">AnigIFM63604_011461</name>
</gene>